<accession>A0ABS4IHH8</accession>
<proteinExistence type="predicted"/>
<keyword evidence="1" id="KW-0472">Membrane</keyword>
<sequence length="138" mass="15246">MLSDEEGAKLIHLFEGLQMGNEKQQKAYLAIKELNICNDLSTYNPVLCGTLPIGIDVLGSDLDIVMEVQDLDYFEERVLGLKGLIVALFVINNKLIQGLPSSIIIISLLAYLVGCALEYYFKIHGVRNKLHNLPQAGA</sequence>
<evidence type="ECO:0000313" key="2">
    <source>
        <dbReference type="EMBL" id="MBP1969771.1"/>
    </source>
</evidence>
<dbReference type="Pfam" id="PF14091">
    <property type="entry name" value="DUF4269"/>
    <property type="match status" value="1"/>
</dbReference>
<dbReference type="EMBL" id="JAGGKX010000008">
    <property type="protein sequence ID" value="MBP1969771.1"/>
    <property type="molecule type" value="Genomic_DNA"/>
</dbReference>
<evidence type="ECO:0000256" key="1">
    <source>
        <dbReference type="SAM" id="Phobius"/>
    </source>
</evidence>
<comment type="caution">
    <text evidence="2">The sequence shown here is derived from an EMBL/GenBank/DDBJ whole genome shotgun (WGS) entry which is preliminary data.</text>
</comment>
<dbReference type="InterPro" id="IPR025365">
    <property type="entry name" value="DUF4269"/>
</dbReference>
<protein>
    <recommendedName>
        <fullName evidence="4">DUF4269 domain-containing protein</fullName>
    </recommendedName>
</protein>
<keyword evidence="1" id="KW-0812">Transmembrane</keyword>
<evidence type="ECO:0008006" key="4">
    <source>
        <dbReference type="Google" id="ProtNLM"/>
    </source>
</evidence>
<organism evidence="2 3">
    <name type="scientific">Virgibacillus natechei</name>
    <dbReference type="NCBI Taxonomy" id="1216297"/>
    <lineage>
        <taxon>Bacteria</taxon>
        <taxon>Bacillati</taxon>
        <taxon>Bacillota</taxon>
        <taxon>Bacilli</taxon>
        <taxon>Bacillales</taxon>
        <taxon>Bacillaceae</taxon>
        <taxon>Virgibacillus</taxon>
    </lineage>
</organism>
<name>A0ABS4IHH8_9BACI</name>
<keyword evidence="1" id="KW-1133">Transmembrane helix</keyword>
<dbReference type="Proteomes" id="UP001519345">
    <property type="component" value="Unassembled WGS sequence"/>
</dbReference>
<gene>
    <name evidence="2" type="ORF">J2Z83_001879</name>
</gene>
<keyword evidence="3" id="KW-1185">Reference proteome</keyword>
<reference evidence="2 3" key="1">
    <citation type="submission" date="2021-03" db="EMBL/GenBank/DDBJ databases">
        <title>Genomic Encyclopedia of Type Strains, Phase IV (KMG-IV): sequencing the most valuable type-strain genomes for metagenomic binning, comparative biology and taxonomic classification.</title>
        <authorList>
            <person name="Goeker M."/>
        </authorList>
    </citation>
    <scope>NUCLEOTIDE SEQUENCE [LARGE SCALE GENOMIC DNA]</scope>
    <source>
        <strain evidence="2 3">DSM 25609</strain>
    </source>
</reference>
<feature type="transmembrane region" description="Helical" evidence="1">
    <location>
        <begin position="102"/>
        <end position="121"/>
    </location>
</feature>
<evidence type="ECO:0000313" key="3">
    <source>
        <dbReference type="Proteomes" id="UP001519345"/>
    </source>
</evidence>